<dbReference type="Proteomes" id="UP001500740">
    <property type="component" value="Unassembled WGS sequence"/>
</dbReference>
<dbReference type="EMBL" id="BAAACZ010000018">
    <property type="protein sequence ID" value="GAA0465243.1"/>
    <property type="molecule type" value="Genomic_DNA"/>
</dbReference>
<accession>A0ABP3JW01</accession>
<keyword evidence="3 4" id="KW-0749">Sporulation</keyword>
<keyword evidence="6" id="KW-1185">Reference proteome</keyword>
<evidence type="ECO:0000313" key="5">
    <source>
        <dbReference type="EMBL" id="GAA0465243.1"/>
    </source>
</evidence>
<organism evidence="5 6">
    <name type="scientific">Alkalibacillus silvisoli</name>
    <dbReference type="NCBI Taxonomy" id="392823"/>
    <lineage>
        <taxon>Bacteria</taxon>
        <taxon>Bacillati</taxon>
        <taxon>Bacillota</taxon>
        <taxon>Bacilli</taxon>
        <taxon>Bacillales</taxon>
        <taxon>Bacillaceae</taxon>
        <taxon>Alkalibacillus</taxon>
    </lineage>
</organism>
<evidence type="ECO:0000313" key="6">
    <source>
        <dbReference type="Proteomes" id="UP001500740"/>
    </source>
</evidence>
<dbReference type="InterPro" id="IPR012610">
    <property type="entry name" value="SASP_SspH"/>
</dbReference>
<gene>
    <name evidence="4" type="primary">sspH</name>
    <name evidence="5" type="ORF">GCM10008935_21290</name>
</gene>
<comment type="subcellular location">
    <subcellularLocation>
        <location evidence="1 4">Spore core</location>
    </subcellularLocation>
</comment>
<evidence type="ECO:0000256" key="1">
    <source>
        <dbReference type="ARBA" id="ARBA00004288"/>
    </source>
</evidence>
<dbReference type="HAMAP" id="MF_00667">
    <property type="entry name" value="SspH"/>
    <property type="match status" value="1"/>
</dbReference>
<proteinExistence type="evidence at transcript level"/>
<evidence type="ECO:0000256" key="4">
    <source>
        <dbReference type="HAMAP-Rule" id="MF_00667"/>
    </source>
</evidence>
<dbReference type="Pfam" id="PF08141">
    <property type="entry name" value="SspH"/>
    <property type="match status" value="1"/>
</dbReference>
<dbReference type="RefSeq" id="WP_343783544.1">
    <property type="nucleotide sequence ID" value="NZ_BAAACZ010000018.1"/>
</dbReference>
<sequence length="60" mass="7150">MDRLRAEEISVSPEMKNVQYNGENVYIQNVNAQNNTAHIYYLEEPSYEFDVQLSHLREKM</sequence>
<evidence type="ECO:0000256" key="3">
    <source>
        <dbReference type="ARBA" id="ARBA00022969"/>
    </source>
</evidence>
<name>A0ABP3JW01_9BACI</name>
<comment type="induction">
    <text evidence="4">Expressed only in the forespore compartment of sporulating cells.</text>
</comment>
<reference evidence="6" key="1">
    <citation type="journal article" date="2019" name="Int. J. Syst. Evol. Microbiol.">
        <title>The Global Catalogue of Microorganisms (GCM) 10K type strain sequencing project: providing services to taxonomists for standard genome sequencing and annotation.</title>
        <authorList>
            <consortium name="The Broad Institute Genomics Platform"/>
            <consortium name="The Broad Institute Genome Sequencing Center for Infectious Disease"/>
            <person name="Wu L."/>
            <person name="Ma J."/>
        </authorList>
    </citation>
    <scope>NUCLEOTIDE SEQUENCE [LARGE SCALE GENOMIC DNA]</scope>
    <source>
        <strain evidence="6">JCM 14193</strain>
    </source>
</reference>
<comment type="caution">
    <text evidence="5">The sequence shown here is derived from an EMBL/GenBank/DDBJ whole genome shotgun (WGS) entry which is preliminary data.</text>
</comment>
<evidence type="ECO:0000256" key="2">
    <source>
        <dbReference type="ARBA" id="ARBA00006573"/>
    </source>
</evidence>
<comment type="similarity">
    <text evidence="2 4">Belongs to the SspH family.</text>
</comment>
<dbReference type="NCBIfam" id="TIGR02861">
    <property type="entry name" value="SASP_H"/>
    <property type="match status" value="1"/>
</dbReference>
<protein>
    <recommendedName>
        <fullName evidence="4">Small, acid-soluble spore protein H</fullName>
        <shortName evidence="4">SASP H</shortName>
    </recommendedName>
</protein>